<organism evidence="1 2">
    <name type="scientific">Pseudozyma flocculosa</name>
    <dbReference type="NCBI Taxonomy" id="84751"/>
    <lineage>
        <taxon>Eukaryota</taxon>
        <taxon>Fungi</taxon>
        <taxon>Dikarya</taxon>
        <taxon>Basidiomycota</taxon>
        <taxon>Ustilaginomycotina</taxon>
        <taxon>Ustilaginomycetes</taxon>
        <taxon>Ustilaginales</taxon>
        <taxon>Ustilaginaceae</taxon>
        <taxon>Pseudozyma</taxon>
    </lineage>
</organism>
<evidence type="ECO:0000313" key="1">
    <source>
        <dbReference type="EMBL" id="SPO37945.1"/>
    </source>
</evidence>
<keyword evidence="2" id="KW-1185">Reference proteome</keyword>
<proteinExistence type="predicted"/>
<dbReference type="EMBL" id="OOIP01000008">
    <property type="protein sequence ID" value="SPO37945.1"/>
    <property type="molecule type" value="Genomic_DNA"/>
</dbReference>
<dbReference type="Proteomes" id="UP000323386">
    <property type="component" value="Unassembled WGS sequence"/>
</dbReference>
<sequence length="113" mass="12311">MQKLVSGLGRPSAGTWRLRLPGAMQLRLSDKGVLRLSPGRPDVLGSQGLVARGRAASPCMRLDREVTRLQHLLALTTRAAWKSSSDRTALATPCSCRRRWRSKAQIAPNAPSP</sequence>
<accession>A0A5C3F1Q0</accession>
<protein>
    <submittedName>
        <fullName evidence="1">Uncharacterized protein</fullName>
    </submittedName>
</protein>
<evidence type="ECO:0000313" key="2">
    <source>
        <dbReference type="Proteomes" id="UP000323386"/>
    </source>
</evidence>
<dbReference type="AlphaFoldDB" id="A0A5C3F1Q0"/>
<reference evidence="1 2" key="1">
    <citation type="submission" date="2018-03" db="EMBL/GenBank/DDBJ databases">
        <authorList>
            <person name="Guldener U."/>
        </authorList>
    </citation>
    <scope>NUCLEOTIDE SEQUENCE [LARGE SCALE GENOMIC DNA]</scope>
    <source>
        <strain evidence="1 2">DAOM196992</strain>
    </source>
</reference>
<name>A0A5C3F1Q0_9BASI</name>
<gene>
    <name evidence="1" type="ORF">PSFLO_03422</name>
</gene>